<keyword evidence="4" id="KW-1185">Reference proteome</keyword>
<reference evidence="3" key="1">
    <citation type="submission" date="2024-05" db="EMBL/GenBank/DDBJ databases">
        <title>WGS of Aeromonas isolates.</title>
        <authorList>
            <person name="Lee H."/>
        </authorList>
    </citation>
    <scope>NUCLEOTIDE SEQUENCE</scope>
    <source>
        <strain evidence="3">SU58-3</strain>
    </source>
</reference>
<sequence>MVIWLVGLSGSGKSTIGQALHKRMKLVNTATVFIDGDEIREIFHHNDATRDYSVQGRRISAERMHELCGWLDRQGIDVVCCVISMFPDIVTMNRDRYTEFYEVFIDVDVDVLISRDNKNLYLPALKGIKKNVVGMDIHYNAPVNPDMVIKNSFNSDDIIAYADDIYKMVTK</sequence>
<gene>
    <name evidence="3" type="ORF">OB935_12345</name>
</gene>
<dbReference type="Gene3D" id="3.40.50.300">
    <property type="entry name" value="P-loop containing nucleotide triphosphate hydrolases"/>
    <property type="match status" value="1"/>
</dbReference>
<evidence type="ECO:0000256" key="1">
    <source>
        <dbReference type="ARBA" id="ARBA00022679"/>
    </source>
</evidence>
<accession>A0ABT7Q020</accession>
<dbReference type="PRINTS" id="PR01100">
    <property type="entry name" value="SHIKIMTKNASE"/>
</dbReference>
<dbReference type="InterPro" id="IPR059117">
    <property type="entry name" value="APS_kinase_dom"/>
</dbReference>
<dbReference type="PANTHER" id="PTHR42700:SF1">
    <property type="entry name" value="SULFATE ADENYLYLTRANSFERASE"/>
    <property type="match status" value="1"/>
</dbReference>
<dbReference type="GO" id="GO:0004020">
    <property type="term" value="F:adenylylsulfate kinase activity"/>
    <property type="evidence" value="ECO:0007669"/>
    <property type="project" value="UniProtKB-EC"/>
</dbReference>
<name>A0ABT7Q020_9GAMM</name>
<proteinExistence type="predicted"/>
<dbReference type="InterPro" id="IPR050512">
    <property type="entry name" value="Sulf_AdTrans/APS_kinase"/>
</dbReference>
<feature type="domain" description="APS kinase" evidence="2">
    <location>
        <begin position="1"/>
        <end position="150"/>
    </location>
</feature>
<keyword evidence="1 3" id="KW-0808">Transferase</keyword>
<protein>
    <submittedName>
        <fullName evidence="3">Adenylyl-sulfate kinase</fullName>
        <ecNumber evidence="3">2.7.1.25</ecNumber>
    </submittedName>
</protein>
<organism evidence="3 4">
    <name type="scientific">Aeromonas bestiarum</name>
    <dbReference type="NCBI Taxonomy" id="105751"/>
    <lineage>
        <taxon>Bacteria</taxon>
        <taxon>Pseudomonadati</taxon>
        <taxon>Pseudomonadota</taxon>
        <taxon>Gammaproteobacteria</taxon>
        <taxon>Aeromonadales</taxon>
        <taxon>Aeromonadaceae</taxon>
        <taxon>Aeromonas</taxon>
    </lineage>
</organism>
<dbReference type="EC" id="2.7.1.25" evidence="3"/>
<comment type="caution">
    <text evidence="3">The sequence shown here is derived from an EMBL/GenBank/DDBJ whole genome shotgun (WGS) entry which is preliminary data.</text>
</comment>
<dbReference type="EMBL" id="JAOPLL010000005">
    <property type="protein sequence ID" value="MDM5072616.1"/>
    <property type="molecule type" value="Genomic_DNA"/>
</dbReference>
<dbReference type="Proteomes" id="UP001168107">
    <property type="component" value="Unassembled WGS sequence"/>
</dbReference>
<evidence type="ECO:0000313" key="4">
    <source>
        <dbReference type="Proteomes" id="UP001168107"/>
    </source>
</evidence>
<dbReference type="PANTHER" id="PTHR42700">
    <property type="entry name" value="SULFATE ADENYLYLTRANSFERASE"/>
    <property type="match status" value="1"/>
</dbReference>
<dbReference type="Pfam" id="PF01583">
    <property type="entry name" value="APS_kinase"/>
    <property type="match status" value="1"/>
</dbReference>
<dbReference type="NCBIfam" id="NF004041">
    <property type="entry name" value="PRK05541.1"/>
    <property type="match status" value="1"/>
</dbReference>
<evidence type="ECO:0000259" key="2">
    <source>
        <dbReference type="Pfam" id="PF01583"/>
    </source>
</evidence>
<evidence type="ECO:0000313" key="3">
    <source>
        <dbReference type="EMBL" id="MDM5072616.1"/>
    </source>
</evidence>
<dbReference type="SUPFAM" id="SSF52540">
    <property type="entry name" value="P-loop containing nucleoside triphosphate hydrolases"/>
    <property type="match status" value="1"/>
</dbReference>
<dbReference type="RefSeq" id="WP_290018737.1">
    <property type="nucleotide sequence ID" value="NZ_JAOPLL010000005.1"/>
</dbReference>
<keyword evidence="3" id="KW-0418">Kinase</keyword>
<dbReference type="InterPro" id="IPR027417">
    <property type="entry name" value="P-loop_NTPase"/>
</dbReference>